<dbReference type="Pfam" id="PF00078">
    <property type="entry name" value="RVT_1"/>
    <property type="match status" value="1"/>
</dbReference>
<reference evidence="3" key="2">
    <citation type="submission" date="2025-08" db="UniProtKB">
        <authorList>
            <consortium name="Ensembl"/>
        </authorList>
    </citation>
    <scope>IDENTIFICATION</scope>
</reference>
<name>A0A8C0A9U6_BOSMU</name>
<dbReference type="InterPro" id="IPR043502">
    <property type="entry name" value="DNA/RNA_pol_sf"/>
</dbReference>
<dbReference type="SUPFAM" id="SSF56672">
    <property type="entry name" value="DNA/RNA polymerases"/>
    <property type="match status" value="1"/>
</dbReference>
<organism evidence="3 4">
    <name type="scientific">Bos mutus grunniens</name>
    <name type="common">Wild yak</name>
    <name type="synonym">Bos grunniens</name>
    <dbReference type="NCBI Taxonomy" id="30521"/>
    <lineage>
        <taxon>Eukaryota</taxon>
        <taxon>Metazoa</taxon>
        <taxon>Chordata</taxon>
        <taxon>Craniata</taxon>
        <taxon>Vertebrata</taxon>
        <taxon>Euteleostomi</taxon>
        <taxon>Mammalia</taxon>
        <taxon>Eutheria</taxon>
        <taxon>Laurasiatheria</taxon>
        <taxon>Artiodactyla</taxon>
        <taxon>Ruminantia</taxon>
        <taxon>Pecora</taxon>
        <taxon>Bovidae</taxon>
        <taxon>Bovinae</taxon>
        <taxon>Bos</taxon>
    </lineage>
</organism>
<evidence type="ECO:0000256" key="1">
    <source>
        <dbReference type="ARBA" id="ARBA00012493"/>
    </source>
</evidence>
<reference evidence="3" key="1">
    <citation type="submission" date="2019-05" db="EMBL/GenBank/DDBJ databases">
        <authorList>
            <person name="Zhang S."/>
            <person name="Liu J."/>
        </authorList>
    </citation>
    <scope>NUCLEOTIDE SEQUENCE [LARGE SCALE GENOMIC DNA]</scope>
</reference>
<sequence>MPANLENSAVATGLEKVSFHSNPKERQCQRMLKPRTIALISHASKVMLKILQARLQQYMNCELPDVQAGFRKGRGTRNQIANICWIIKIARELQKNIYFCFIDYAKAFDCVDHNKLWKILKEMGIPDHLTCLLRNLYARQEATVRTGHGTTDWFQIGKGVHQGRILSPCLLNLYAKYIIRNAGLEEAQAGIKIAGRNINNLRYVDDTTLMAKREEELKIFLMKVKEESEKVGLKLNIQKTKIMASGPITSWEIDGEIVETVSDFIFLCSKITADGDCSHEIKRRLLLRRKVTTNLDSILKSRDITLPTKVHLVKAMVFPVVMYGCESWTVKKAEHQRIDAFELWCWRRLLRVPWTARRSNQSILKEISPGCSLND</sequence>
<dbReference type="Ensembl" id="ENSBGRT00000018978.1">
    <property type="protein sequence ID" value="ENSBGRP00000016412.1"/>
    <property type="gene ID" value="ENSBGRG00000010361.1"/>
</dbReference>
<dbReference type="PANTHER" id="PTHR47027:SF8">
    <property type="entry name" value="RIBONUCLEASE H"/>
    <property type="match status" value="1"/>
</dbReference>
<dbReference type="InterPro" id="IPR000477">
    <property type="entry name" value="RT_dom"/>
</dbReference>
<evidence type="ECO:0000259" key="2">
    <source>
        <dbReference type="PROSITE" id="PS50878"/>
    </source>
</evidence>
<proteinExistence type="predicted"/>
<dbReference type="AlphaFoldDB" id="A0A8C0A9U6"/>
<evidence type="ECO:0000313" key="4">
    <source>
        <dbReference type="Proteomes" id="UP000694520"/>
    </source>
</evidence>
<protein>
    <recommendedName>
        <fullName evidence="1">RNA-directed DNA polymerase</fullName>
        <ecNumber evidence="1">2.7.7.49</ecNumber>
    </recommendedName>
</protein>
<dbReference type="Proteomes" id="UP000694520">
    <property type="component" value="Chromosome X"/>
</dbReference>
<dbReference type="EC" id="2.7.7.49" evidence="1"/>
<dbReference type="CDD" id="cd01650">
    <property type="entry name" value="RT_nLTR_like"/>
    <property type="match status" value="1"/>
</dbReference>
<feature type="domain" description="Reverse transcriptase" evidence="2">
    <location>
        <begin position="3"/>
        <end position="269"/>
    </location>
</feature>
<dbReference type="GO" id="GO:0003964">
    <property type="term" value="F:RNA-directed DNA polymerase activity"/>
    <property type="evidence" value="ECO:0007669"/>
    <property type="project" value="UniProtKB-EC"/>
</dbReference>
<accession>A0A8C0A9U6</accession>
<keyword evidence="4" id="KW-1185">Reference proteome</keyword>
<dbReference type="PROSITE" id="PS50878">
    <property type="entry name" value="RT_POL"/>
    <property type="match status" value="1"/>
</dbReference>
<evidence type="ECO:0000313" key="3">
    <source>
        <dbReference type="Ensembl" id="ENSBGRP00000016412.1"/>
    </source>
</evidence>
<dbReference type="GeneTree" id="ENSGT01150000286929"/>
<reference evidence="3" key="3">
    <citation type="submission" date="2025-09" db="UniProtKB">
        <authorList>
            <consortium name="Ensembl"/>
        </authorList>
    </citation>
    <scope>IDENTIFICATION</scope>
</reference>
<dbReference type="PANTHER" id="PTHR47027">
    <property type="entry name" value="REVERSE TRANSCRIPTASE DOMAIN-CONTAINING PROTEIN"/>
    <property type="match status" value="1"/>
</dbReference>